<evidence type="ECO:0000313" key="11">
    <source>
        <dbReference type="Proteomes" id="UP000094527"/>
    </source>
</evidence>
<dbReference type="GO" id="GO:0020037">
    <property type="term" value="F:heme binding"/>
    <property type="evidence" value="ECO:0007669"/>
    <property type="project" value="InterPro"/>
</dbReference>
<dbReference type="GO" id="GO:0006082">
    <property type="term" value="P:organic acid metabolic process"/>
    <property type="evidence" value="ECO:0007669"/>
    <property type="project" value="TreeGrafter"/>
</dbReference>
<evidence type="ECO:0000256" key="4">
    <source>
        <dbReference type="ARBA" id="ARBA00022723"/>
    </source>
</evidence>
<dbReference type="STRING" id="48709.A0A1D2MNS7"/>
<evidence type="ECO:0000256" key="7">
    <source>
        <dbReference type="ARBA" id="ARBA00023033"/>
    </source>
</evidence>
<comment type="cofactor">
    <cofactor evidence="1 8">
        <name>heme</name>
        <dbReference type="ChEBI" id="CHEBI:30413"/>
    </cofactor>
</comment>
<reference evidence="10 11" key="1">
    <citation type="journal article" date="2016" name="Genome Biol. Evol.">
        <title>Gene Family Evolution Reflects Adaptation to Soil Environmental Stressors in the Genome of the Collembolan Orchesella cincta.</title>
        <authorList>
            <person name="Faddeeva-Vakhrusheva A."/>
            <person name="Derks M.F."/>
            <person name="Anvar S.Y."/>
            <person name="Agamennone V."/>
            <person name="Suring W."/>
            <person name="Smit S."/>
            <person name="van Straalen N.M."/>
            <person name="Roelofs D."/>
        </authorList>
    </citation>
    <scope>NUCLEOTIDE SEQUENCE [LARGE SCALE GENOMIC DNA]</scope>
    <source>
        <tissue evidence="10">Mixed pool</tissue>
    </source>
</reference>
<dbReference type="InterPro" id="IPR001128">
    <property type="entry name" value="Cyt_P450"/>
</dbReference>
<dbReference type="AlphaFoldDB" id="A0A1D2MNS7"/>
<evidence type="ECO:0000256" key="9">
    <source>
        <dbReference type="SAM" id="SignalP"/>
    </source>
</evidence>
<dbReference type="GO" id="GO:0005737">
    <property type="term" value="C:cytoplasm"/>
    <property type="evidence" value="ECO:0007669"/>
    <property type="project" value="TreeGrafter"/>
</dbReference>
<evidence type="ECO:0000256" key="8">
    <source>
        <dbReference type="PIRSR" id="PIRSR602401-1"/>
    </source>
</evidence>
<dbReference type="GO" id="GO:0016712">
    <property type="term" value="F:oxidoreductase activity, acting on paired donors, with incorporation or reduction of molecular oxygen, reduced flavin or flavoprotein as one donor, and incorporation of one atom of oxygen"/>
    <property type="evidence" value="ECO:0007669"/>
    <property type="project" value="TreeGrafter"/>
</dbReference>
<dbReference type="GO" id="GO:0008395">
    <property type="term" value="F:steroid hydroxylase activity"/>
    <property type="evidence" value="ECO:0007669"/>
    <property type="project" value="TreeGrafter"/>
</dbReference>
<feature type="binding site" description="axial binding residue" evidence="8">
    <location>
        <position position="453"/>
    </location>
    <ligand>
        <name>heme</name>
        <dbReference type="ChEBI" id="CHEBI:30413"/>
    </ligand>
    <ligandPart>
        <name>Fe</name>
        <dbReference type="ChEBI" id="CHEBI:18248"/>
    </ligandPart>
</feature>
<dbReference type="Gene3D" id="1.10.630.10">
    <property type="entry name" value="Cytochrome P450"/>
    <property type="match status" value="1"/>
</dbReference>
<keyword evidence="6 8" id="KW-0408">Iron</keyword>
<feature type="chain" id="PRO_5008904312" evidence="9">
    <location>
        <begin position="21"/>
        <end position="505"/>
    </location>
</feature>
<sequence length="505" mass="58291">MEFLYYVGILILMLLGVIMCDELNDRFKRIPFGPIRVPILGNLHQLFFYDRLYTYKALTKLASVHGDKMKLYFGFVGSIVISGYERIQEVLRSDDWVGEQDDVWLLDRTKSRRNRAVTDNADSIRAWASARMYANQALRDYGFGKEHSLESVLTTKSSDLCGLVKYWKVENNKKLEMDNFFLPFALSINWTLVTGEVLTVEDSRLQELLKLIKTWEEITIESTRYLANWPILSEWAPKQIGFDRLVEVNQQILRFLQNLIQERRAQKEYNSSPKNLIDKFLLKIEEFNDVQGKKSQDVPFSDATLISVLFNVFFPSTLVLQSTLSFAMMYVSKCAEVQKQIRTEMQKVVVGQNKTLSVDQLEMMPYLTAVILEVYRLANVIPLEKRKILKTVRDGDTRVTQGMSLVFNYDSANSDPDMWKDPTSFKPERFLDHNGRIVNENKVLAVVAAKRLCIGELVNRPVLMHAIASLVQSFTFKLDSDNNTVTTKPDYGIINKPSRYEIVVD</sequence>
<evidence type="ECO:0000256" key="3">
    <source>
        <dbReference type="ARBA" id="ARBA00022617"/>
    </source>
</evidence>
<dbReference type="EMBL" id="LJIJ01000767">
    <property type="protein sequence ID" value="ODM94687.1"/>
    <property type="molecule type" value="Genomic_DNA"/>
</dbReference>
<dbReference type="SUPFAM" id="SSF48264">
    <property type="entry name" value="Cytochrome P450"/>
    <property type="match status" value="1"/>
</dbReference>
<gene>
    <name evidence="10" type="ORF">Ocin01_11996</name>
</gene>
<dbReference type="GO" id="GO:0005506">
    <property type="term" value="F:iron ion binding"/>
    <property type="evidence" value="ECO:0007669"/>
    <property type="project" value="InterPro"/>
</dbReference>
<accession>A0A1D2MNS7</accession>
<dbReference type="Proteomes" id="UP000094527">
    <property type="component" value="Unassembled WGS sequence"/>
</dbReference>
<proteinExistence type="inferred from homology"/>
<evidence type="ECO:0000256" key="5">
    <source>
        <dbReference type="ARBA" id="ARBA00023002"/>
    </source>
</evidence>
<keyword evidence="3 8" id="KW-0349">Heme</keyword>
<comment type="similarity">
    <text evidence="2">Belongs to the cytochrome P450 family.</text>
</comment>
<dbReference type="GO" id="GO:0006805">
    <property type="term" value="P:xenobiotic metabolic process"/>
    <property type="evidence" value="ECO:0007669"/>
    <property type="project" value="TreeGrafter"/>
</dbReference>
<keyword evidence="11" id="KW-1185">Reference proteome</keyword>
<evidence type="ECO:0000313" key="10">
    <source>
        <dbReference type="EMBL" id="ODM94687.1"/>
    </source>
</evidence>
<dbReference type="PRINTS" id="PR00463">
    <property type="entry name" value="EP450I"/>
</dbReference>
<organism evidence="10 11">
    <name type="scientific">Orchesella cincta</name>
    <name type="common">Springtail</name>
    <name type="synonym">Podura cincta</name>
    <dbReference type="NCBI Taxonomy" id="48709"/>
    <lineage>
        <taxon>Eukaryota</taxon>
        <taxon>Metazoa</taxon>
        <taxon>Ecdysozoa</taxon>
        <taxon>Arthropoda</taxon>
        <taxon>Hexapoda</taxon>
        <taxon>Collembola</taxon>
        <taxon>Entomobryomorpha</taxon>
        <taxon>Entomobryoidea</taxon>
        <taxon>Orchesellidae</taxon>
        <taxon>Orchesellinae</taxon>
        <taxon>Orchesella</taxon>
    </lineage>
</organism>
<dbReference type="OrthoDB" id="1470350at2759"/>
<evidence type="ECO:0000256" key="6">
    <source>
        <dbReference type="ARBA" id="ARBA00023004"/>
    </source>
</evidence>
<evidence type="ECO:0000256" key="2">
    <source>
        <dbReference type="ARBA" id="ARBA00010617"/>
    </source>
</evidence>
<protein>
    <submittedName>
        <fullName evidence="10">Cytochrome P450 2J5</fullName>
    </submittedName>
</protein>
<feature type="signal peptide" evidence="9">
    <location>
        <begin position="1"/>
        <end position="20"/>
    </location>
</feature>
<keyword evidence="7" id="KW-0503">Monooxygenase</keyword>
<keyword evidence="9" id="KW-0732">Signal</keyword>
<dbReference type="InterPro" id="IPR036396">
    <property type="entry name" value="Cyt_P450_sf"/>
</dbReference>
<dbReference type="InterPro" id="IPR002401">
    <property type="entry name" value="Cyt_P450_E_grp-I"/>
</dbReference>
<dbReference type="PANTHER" id="PTHR24300">
    <property type="entry name" value="CYTOCHROME P450 508A4-RELATED"/>
    <property type="match status" value="1"/>
</dbReference>
<name>A0A1D2MNS7_ORCCI</name>
<keyword evidence="4 8" id="KW-0479">Metal-binding</keyword>
<comment type="caution">
    <text evidence="10">The sequence shown here is derived from an EMBL/GenBank/DDBJ whole genome shotgun (WGS) entry which is preliminary data.</text>
</comment>
<keyword evidence="5" id="KW-0560">Oxidoreductase</keyword>
<dbReference type="PANTHER" id="PTHR24300:SF376">
    <property type="entry name" value="CYTOCHROME P450 15A1"/>
    <property type="match status" value="1"/>
</dbReference>
<dbReference type="Pfam" id="PF00067">
    <property type="entry name" value="p450"/>
    <property type="match status" value="1"/>
</dbReference>
<evidence type="ECO:0000256" key="1">
    <source>
        <dbReference type="ARBA" id="ARBA00001971"/>
    </source>
</evidence>
<dbReference type="InterPro" id="IPR050182">
    <property type="entry name" value="Cytochrome_P450_fam2"/>
</dbReference>